<dbReference type="EMBL" id="JARVKM010000044">
    <property type="protein sequence ID" value="KAK9774056.1"/>
    <property type="molecule type" value="Genomic_DNA"/>
</dbReference>
<dbReference type="Proteomes" id="UP001465668">
    <property type="component" value="Unassembled WGS sequence"/>
</dbReference>
<organism evidence="1 2">
    <name type="scientific">Seiridium cardinale</name>
    <dbReference type="NCBI Taxonomy" id="138064"/>
    <lineage>
        <taxon>Eukaryota</taxon>
        <taxon>Fungi</taxon>
        <taxon>Dikarya</taxon>
        <taxon>Ascomycota</taxon>
        <taxon>Pezizomycotina</taxon>
        <taxon>Sordariomycetes</taxon>
        <taxon>Xylariomycetidae</taxon>
        <taxon>Amphisphaeriales</taxon>
        <taxon>Sporocadaceae</taxon>
        <taxon>Seiridium</taxon>
    </lineage>
</organism>
<evidence type="ECO:0000313" key="2">
    <source>
        <dbReference type="Proteomes" id="UP001465668"/>
    </source>
</evidence>
<reference evidence="1 2" key="1">
    <citation type="submission" date="2024-02" db="EMBL/GenBank/DDBJ databases">
        <title>First draft genome assembly of two strains of Seiridium cardinale.</title>
        <authorList>
            <person name="Emiliani G."/>
            <person name="Scali E."/>
        </authorList>
    </citation>
    <scope>NUCLEOTIDE SEQUENCE [LARGE SCALE GENOMIC DNA]</scope>
    <source>
        <strain evidence="1 2">BM-138-000479</strain>
    </source>
</reference>
<name>A0ABR2XK99_9PEZI</name>
<sequence length="175" mass="19039">MTGEKQTGRLEVLLILEADIVEAREFRTNVVAAAIEGQGERRAGPGDRVVELGVEGLRGPLLGGWDGGTIGADSHSRAQPLGPYQLLYERCGWIFYGASELSLHDYAIAAPGDAAVRDKNNPLVIRRSEIQIGNPADPLEIVREHMAHCVVDPTGQLLQILPTLYLNSEPHNGRR</sequence>
<proteinExistence type="predicted"/>
<gene>
    <name evidence="1" type="ORF">SCAR479_09170</name>
</gene>
<evidence type="ECO:0000313" key="1">
    <source>
        <dbReference type="EMBL" id="KAK9774056.1"/>
    </source>
</evidence>
<keyword evidence="2" id="KW-1185">Reference proteome</keyword>
<comment type="caution">
    <text evidence="1">The sequence shown here is derived from an EMBL/GenBank/DDBJ whole genome shotgun (WGS) entry which is preliminary data.</text>
</comment>
<accession>A0ABR2XK99</accession>
<protein>
    <submittedName>
        <fullName evidence="1">Uncharacterized protein</fullName>
    </submittedName>
</protein>